<proteinExistence type="predicted"/>
<evidence type="ECO:0000313" key="5">
    <source>
        <dbReference type="Proteomes" id="UP001207918"/>
    </source>
</evidence>
<accession>A0ABT3PLL9</accession>
<evidence type="ECO:0000313" key="4">
    <source>
        <dbReference type="EMBL" id="MCW9706089.1"/>
    </source>
</evidence>
<feature type="domain" description="DUF3823" evidence="3">
    <location>
        <begin position="125"/>
        <end position="229"/>
    </location>
</feature>
<evidence type="ECO:0000256" key="1">
    <source>
        <dbReference type="SAM" id="SignalP"/>
    </source>
</evidence>
<gene>
    <name evidence="4" type="ORF">J6I44_04460</name>
</gene>
<feature type="chain" id="PRO_5046585985" evidence="1">
    <location>
        <begin position="23"/>
        <end position="234"/>
    </location>
</feature>
<dbReference type="Proteomes" id="UP001207918">
    <property type="component" value="Unassembled WGS sequence"/>
</dbReference>
<dbReference type="InterPro" id="IPR041186">
    <property type="entry name" value="DUF3823_C"/>
</dbReference>
<keyword evidence="5" id="KW-1185">Reference proteome</keyword>
<protein>
    <submittedName>
        <fullName evidence="4">DUF3823 domain-containing protein</fullName>
    </submittedName>
</protein>
<name>A0ABT3PLL9_9BACT</name>
<evidence type="ECO:0000259" key="3">
    <source>
        <dbReference type="Pfam" id="PF18003"/>
    </source>
</evidence>
<dbReference type="InterPro" id="IPR024278">
    <property type="entry name" value="DUF3823_N"/>
</dbReference>
<dbReference type="Gene3D" id="2.60.40.1120">
    <property type="entry name" value="Carboxypeptidase-like, regulatory domain"/>
    <property type="match status" value="1"/>
</dbReference>
<dbReference type="Pfam" id="PF12866">
    <property type="entry name" value="DUF3823"/>
    <property type="match status" value="1"/>
</dbReference>
<keyword evidence="1" id="KW-0732">Signal</keyword>
<organism evidence="4 5">
    <name type="scientific">Fodinibius salsisoli</name>
    <dbReference type="NCBI Taxonomy" id="2820877"/>
    <lineage>
        <taxon>Bacteria</taxon>
        <taxon>Pseudomonadati</taxon>
        <taxon>Balneolota</taxon>
        <taxon>Balneolia</taxon>
        <taxon>Balneolales</taxon>
        <taxon>Balneolaceae</taxon>
        <taxon>Fodinibius</taxon>
    </lineage>
</organism>
<dbReference type="PROSITE" id="PS51257">
    <property type="entry name" value="PROKAR_LIPOPROTEIN"/>
    <property type="match status" value="1"/>
</dbReference>
<dbReference type="RefSeq" id="WP_265764786.1">
    <property type="nucleotide sequence ID" value="NZ_JAGGJA010000002.1"/>
</dbReference>
<evidence type="ECO:0000259" key="2">
    <source>
        <dbReference type="Pfam" id="PF12866"/>
    </source>
</evidence>
<dbReference type="Gene3D" id="2.60.40.2060">
    <property type="match status" value="1"/>
</dbReference>
<comment type="caution">
    <text evidence="4">The sequence shown here is derived from an EMBL/GenBank/DDBJ whole genome shotgun (WGS) entry which is preliminary data.</text>
</comment>
<dbReference type="Pfam" id="PF18003">
    <property type="entry name" value="DUF3823_C"/>
    <property type="match status" value="1"/>
</dbReference>
<feature type="domain" description="DUF3823" evidence="2">
    <location>
        <begin position="35"/>
        <end position="121"/>
    </location>
</feature>
<dbReference type="EMBL" id="JAGGJA010000002">
    <property type="protein sequence ID" value="MCW9706089.1"/>
    <property type="molecule type" value="Genomic_DNA"/>
</dbReference>
<sequence length="234" mass="26308">MKYSTYITSLVFGALLATVAGCGITEYDNYDKPQSTLEGAVVHEGDTIRVRNGAVQLEIWEEGYKDYEKIPLRVNQDGSFSSTLFGGTYKLTELIGDGPWVPSSDTTEFEISGNKQMNFQVEPYYKITSENIGLQGNSIVADFDLEEVNTSQPITFVTLFIGTGKFTSIQNNSFFWNHLQEEIEINTNGSNTMDITLSQLPEELSNRDYVYARICVEIEGKEDALYSKSYKLQL</sequence>
<feature type="signal peptide" evidence="1">
    <location>
        <begin position="1"/>
        <end position="22"/>
    </location>
</feature>
<reference evidence="4 5" key="1">
    <citation type="submission" date="2021-03" db="EMBL/GenBank/DDBJ databases">
        <title>Aliifodinibius sp. nov., a new bacterium isolated from saline soil.</title>
        <authorList>
            <person name="Galisteo C."/>
            <person name="De La Haba R."/>
            <person name="Sanchez-Porro C."/>
            <person name="Ventosa A."/>
        </authorList>
    </citation>
    <scope>NUCLEOTIDE SEQUENCE [LARGE SCALE GENOMIC DNA]</scope>
    <source>
        <strain evidence="4 5">1BSP15-2V2</strain>
    </source>
</reference>